<comment type="caution">
    <text evidence="4">The sequence shown here is derived from an EMBL/GenBank/DDBJ whole genome shotgun (WGS) entry which is preliminary data.</text>
</comment>
<dbReference type="PROSITE" id="PS50234">
    <property type="entry name" value="VWFA"/>
    <property type="match status" value="1"/>
</dbReference>
<reference evidence="5" key="1">
    <citation type="submission" date="2016-10" db="EMBL/GenBank/DDBJ databases">
        <title>Frankia sp. NRRL B-16386 Genome sequencing.</title>
        <authorList>
            <person name="Ghodhbane-Gtari F."/>
            <person name="Swanson E."/>
            <person name="Gueddou A."/>
            <person name="Hezbri K."/>
            <person name="Ktari K."/>
            <person name="Nouioui I."/>
            <person name="Morris K."/>
            <person name="Simpson S."/>
            <person name="Abebe-Akele F."/>
            <person name="Thomas K."/>
            <person name="Gtari M."/>
            <person name="Tisa L.S."/>
        </authorList>
    </citation>
    <scope>NUCLEOTIDE SEQUENCE [LARGE SCALE GENOMIC DNA]</scope>
    <source>
        <strain evidence="5">NRRL B-16386</strain>
    </source>
</reference>
<dbReference type="STRING" id="1834516.BL253_36160"/>
<dbReference type="InterPro" id="IPR003325">
    <property type="entry name" value="TerD"/>
</dbReference>
<keyword evidence="5" id="KW-1185">Reference proteome</keyword>
<evidence type="ECO:0000313" key="4">
    <source>
        <dbReference type="EMBL" id="ONH22263.1"/>
    </source>
</evidence>
<feature type="compositionally biased region" description="Pro residues" evidence="2">
    <location>
        <begin position="189"/>
        <end position="200"/>
    </location>
</feature>
<comment type="similarity">
    <text evidence="1">Belongs to the CAPAB/TerDEXZ family.</text>
</comment>
<dbReference type="OrthoDB" id="56224at2"/>
<evidence type="ECO:0000256" key="2">
    <source>
        <dbReference type="SAM" id="MobiDB-lite"/>
    </source>
</evidence>
<dbReference type="CDD" id="cd06974">
    <property type="entry name" value="TerD_like"/>
    <property type="match status" value="1"/>
</dbReference>
<feature type="region of interest" description="Disordered" evidence="2">
    <location>
        <begin position="180"/>
        <end position="242"/>
    </location>
</feature>
<dbReference type="PANTHER" id="PTHR32097:SF4">
    <property type="entry name" value="GENERAL STRESS PROTEIN 16U"/>
    <property type="match status" value="1"/>
</dbReference>
<evidence type="ECO:0000259" key="3">
    <source>
        <dbReference type="PROSITE" id="PS50234"/>
    </source>
</evidence>
<feature type="compositionally biased region" description="Low complexity" evidence="2">
    <location>
        <begin position="201"/>
        <end position="242"/>
    </location>
</feature>
<dbReference type="Pfam" id="PF10138">
    <property type="entry name" value="vWA-TerF-like"/>
    <property type="match status" value="1"/>
</dbReference>
<dbReference type="Proteomes" id="UP000188929">
    <property type="component" value="Unassembled WGS sequence"/>
</dbReference>
<dbReference type="RefSeq" id="WP_076822574.1">
    <property type="nucleotide sequence ID" value="NZ_MOMC01000113.1"/>
</dbReference>
<protein>
    <submittedName>
        <fullName evidence="4">Stress protein</fullName>
    </submittedName>
</protein>
<name>A0A1V2HZP8_9ACTN</name>
<dbReference type="SUPFAM" id="SSF53300">
    <property type="entry name" value="vWA-like"/>
    <property type="match status" value="1"/>
</dbReference>
<sequence>MELTKGANAALPDRVLEITVGWRPADVGSASTSLDVCALRLGANGKVREDTDMIFFNAPSSPDGSVRHIGRTPDGAAEVVTVDPTAQPADVESIVVTATIDVVTPRLTFGGLGVWATVKDLSSGTEVASFDPPRLGPERALVVVELYRRGDAWKVRAVGQGYASGLAGLATDYGVDVGGDEDISAPTPAAAPLPAPPVAPAPSFATRRPAARPGPAATAAPAPSAPPAASAGAAEPAVASAADLPSTGDARIDMRKRLDLRKKTVQTVLTKQGIAGRQARVALALDASGSMRRLYKAGTVARVVERVAAVAATMDDDGTLDVWSYATEPLALPPLRVDYLADWIPLYVRMRKATTGQGGVDATLAREQAARAAGWPIPNWDGIGGQNEEQKVMTLVVEHFGRLSSPPPALVLVLTDGGLYRDRLIADLLRRAASLPIFWQFIGVGKAQYGILEKLDTLSGRLVDNAGFFAVDDLDAIDDETLYRRMLGEFPAWLRSARAAGIPV</sequence>
<dbReference type="Pfam" id="PF02342">
    <property type="entry name" value="TerD"/>
    <property type="match status" value="1"/>
</dbReference>
<evidence type="ECO:0000256" key="1">
    <source>
        <dbReference type="ARBA" id="ARBA00008775"/>
    </source>
</evidence>
<dbReference type="InterPro" id="IPR051324">
    <property type="entry name" value="Stress/Tellurium_Resist"/>
</dbReference>
<dbReference type="EMBL" id="MOMC01000113">
    <property type="protein sequence ID" value="ONH22263.1"/>
    <property type="molecule type" value="Genomic_DNA"/>
</dbReference>
<gene>
    <name evidence="4" type="ORF">BL253_36160</name>
</gene>
<proteinExistence type="inferred from homology"/>
<dbReference type="Gene3D" id="2.60.60.30">
    <property type="entry name" value="sav2460 like domains"/>
    <property type="match status" value="1"/>
</dbReference>
<dbReference type="SMART" id="SM00327">
    <property type="entry name" value="VWA"/>
    <property type="match status" value="1"/>
</dbReference>
<dbReference type="InterPro" id="IPR019303">
    <property type="entry name" value="vWA_TerF_C"/>
</dbReference>
<feature type="domain" description="VWFA" evidence="3">
    <location>
        <begin position="280"/>
        <end position="486"/>
    </location>
</feature>
<dbReference type="InterPro" id="IPR036465">
    <property type="entry name" value="vWFA_dom_sf"/>
</dbReference>
<dbReference type="InterPro" id="IPR002035">
    <property type="entry name" value="VWF_A"/>
</dbReference>
<dbReference type="AlphaFoldDB" id="A0A1V2HZP8"/>
<dbReference type="PANTHER" id="PTHR32097">
    <property type="entry name" value="CAMP-BINDING PROTEIN 1-RELATED"/>
    <property type="match status" value="1"/>
</dbReference>
<evidence type="ECO:0000313" key="5">
    <source>
        <dbReference type="Proteomes" id="UP000188929"/>
    </source>
</evidence>
<organism evidence="4 5">
    <name type="scientific">Pseudofrankia asymbiotica</name>
    <dbReference type="NCBI Taxonomy" id="1834516"/>
    <lineage>
        <taxon>Bacteria</taxon>
        <taxon>Bacillati</taxon>
        <taxon>Actinomycetota</taxon>
        <taxon>Actinomycetes</taxon>
        <taxon>Frankiales</taxon>
        <taxon>Frankiaceae</taxon>
        <taxon>Pseudofrankia</taxon>
    </lineage>
</organism>
<accession>A0A1V2HZP8</accession>